<comment type="caution">
    <text evidence="2">The sequence shown here is derived from an EMBL/GenBank/DDBJ whole genome shotgun (WGS) entry which is preliminary data.</text>
</comment>
<dbReference type="EMBL" id="JBCLYO010000022">
    <property type="protein sequence ID" value="KAL0079347.1"/>
    <property type="molecule type" value="Genomic_DNA"/>
</dbReference>
<protein>
    <submittedName>
        <fullName evidence="2">Uncharacterized protein</fullName>
    </submittedName>
</protein>
<evidence type="ECO:0000313" key="2">
    <source>
        <dbReference type="EMBL" id="KAL0079347.1"/>
    </source>
</evidence>
<reference evidence="2 3" key="1">
    <citation type="submission" date="2024-04" db="EMBL/GenBank/DDBJ databases">
        <title>Symmetric and asymmetric DNA N6-adenine methylation regulates different biological responses in Mucorales.</title>
        <authorList>
            <consortium name="Lawrence Berkeley National Laboratory"/>
            <person name="Lax C."/>
            <person name="Mondo S.J."/>
            <person name="Osorio-Concepcion M."/>
            <person name="Muszewska A."/>
            <person name="Corrochano-Luque M."/>
            <person name="Gutierrez G."/>
            <person name="Riley R."/>
            <person name="Lipzen A."/>
            <person name="Guo J."/>
            <person name="Hundley H."/>
            <person name="Amirebrahimi M."/>
            <person name="Ng V."/>
            <person name="Lorenzo-Gutierrez D."/>
            <person name="Binder U."/>
            <person name="Yang J."/>
            <person name="Song Y."/>
            <person name="Canovas D."/>
            <person name="Navarro E."/>
            <person name="Freitag M."/>
            <person name="Gabaldon T."/>
            <person name="Grigoriev I.V."/>
            <person name="Corrochano L.M."/>
            <person name="Nicolas F.E."/>
            <person name="Garre V."/>
        </authorList>
    </citation>
    <scope>NUCLEOTIDE SEQUENCE [LARGE SCALE GENOMIC DNA]</scope>
    <source>
        <strain evidence="2 3">L51</strain>
    </source>
</reference>
<name>A0ABR3AT67_PHYBL</name>
<feature type="region of interest" description="Disordered" evidence="1">
    <location>
        <begin position="62"/>
        <end position="81"/>
    </location>
</feature>
<evidence type="ECO:0000313" key="3">
    <source>
        <dbReference type="Proteomes" id="UP001448207"/>
    </source>
</evidence>
<sequence length="81" mass="9032">MREMTKATKFDDAWLGPFVVTQVNRYGTYWLDGEGGKRLNGAGSVDMLKRWVAPTSAKEPSRKAKKKFVEEGATTRVGDAH</sequence>
<dbReference type="Proteomes" id="UP001448207">
    <property type="component" value="Unassembled WGS sequence"/>
</dbReference>
<keyword evidence="3" id="KW-1185">Reference proteome</keyword>
<evidence type="ECO:0000256" key="1">
    <source>
        <dbReference type="SAM" id="MobiDB-lite"/>
    </source>
</evidence>
<proteinExistence type="predicted"/>
<organism evidence="2 3">
    <name type="scientific">Phycomyces blakesleeanus</name>
    <dbReference type="NCBI Taxonomy" id="4837"/>
    <lineage>
        <taxon>Eukaryota</taxon>
        <taxon>Fungi</taxon>
        <taxon>Fungi incertae sedis</taxon>
        <taxon>Mucoromycota</taxon>
        <taxon>Mucoromycotina</taxon>
        <taxon>Mucoromycetes</taxon>
        <taxon>Mucorales</taxon>
        <taxon>Phycomycetaceae</taxon>
        <taxon>Phycomyces</taxon>
    </lineage>
</organism>
<gene>
    <name evidence="2" type="ORF">J3Q64DRAFT_1762224</name>
</gene>
<accession>A0ABR3AT67</accession>